<evidence type="ECO:0000313" key="1">
    <source>
        <dbReference type="EMBL" id="KAL1130278.1"/>
    </source>
</evidence>
<dbReference type="AlphaFoldDB" id="A0ABD0YG64"/>
<dbReference type="PANTHER" id="PTHR15453:SF8">
    <property type="entry name" value="TUMOR SUPPRESSOR CANDIDATE 2"/>
    <property type="match status" value="1"/>
</dbReference>
<dbReference type="Proteomes" id="UP001558652">
    <property type="component" value="Unassembled WGS sequence"/>
</dbReference>
<name>A0ABD0YG64_9HEMI</name>
<keyword evidence="2" id="KW-1185">Reference proteome</keyword>
<evidence type="ECO:0000313" key="2">
    <source>
        <dbReference type="Proteomes" id="UP001558652"/>
    </source>
</evidence>
<gene>
    <name evidence="1" type="ORF">AAG570_013216</name>
</gene>
<accession>A0ABD0YG64</accession>
<reference evidence="1 2" key="1">
    <citation type="submission" date="2024-07" db="EMBL/GenBank/DDBJ databases">
        <title>Chromosome-level genome assembly of the water stick insect Ranatra chinensis (Heteroptera: Nepidae).</title>
        <authorList>
            <person name="Liu X."/>
        </authorList>
    </citation>
    <scope>NUCLEOTIDE SEQUENCE [LARGE SCALE GENOMIC DNA]</scope>
    <source>
        <strain evidence="1">Cailab_2021Rc</strain>
        <tissue evidence="1">Muscle</tissue>
    </source>
</reference>
<dbReference type="EMBL" id="JBFDAA010000008">
    <property type="protein sequence ID" value="KAL1130278.1"/>
    <property type="molecule type" value="Genomic_DNA"/>
</dbReference>
<protein>
    <submittedName>
        <fullName evidence="1">Uncharacterized protein</fullName>
    </submittedName>
</protein>
<comment type="caution">
    <text evidence="1">The sequence shown here is derived from an EMBL/GenBank/DDBJ whole genome shotgun (WGS) entry which is preliminary data.</text>
</comment>
<dbReference type="InterPro" id="IPR029393">
    <property type="entry name" value="FUS1"/>
</dbReference>
<proteinExistence type="predicted"/>
<sequence>MVGLWAGPQVIRSDHIANGPLFRLADVIYLRVGQHLCERKMQTFPEDASNMGSGTLEPPIVTARSTPEDSELLNAFGRGQSLCVLIGSMYFDEEGSVAHEFYEEIRPDEPGAKPYMKRQLNNLTPQGEVSYNYPRLSGDCDIIICDP</sequence>
<dbReference type="Pfam" id="PF15000">
    <property type="entry name" value="TUSC2"/>
    <property type="match status" value="1"/>
</dbReference>
<organism evidence="1 2">
    <name type="scientific">Ranatra chinensis</name>
    <dbReference type="NCBI Taxonomy" id="642074"/>
    <lineage>
        <taxon>Eukaryota</taxon>
        <taxon>Metazoa</taxon>
        <taxon>Ecdysozoa</taxon>
        <taxon>Arthropoda</taxon>
        <taxon>Hexapoda</taxon>
        <taxon>Insecta</taxon>
        <taxon>Pterygota</taxon>
        <taxon>Neoptera</taxon>
        <taxon>Paraneoptera</taxon>
        <taxon>Hemiptera</taxon>
        <taxon>Heteroptera</taxon>
        <taxon>Panheteroptera</taxon>
        <taxon>Nepomorpha</taxon>
        <taxon>Nepidae</taxon>
        <taxon>Ranatrinae</taxon>
        <taxon>Ranatra</taxon>
    </lineage>
</organism>
<dbReference type="PANTHER" id="PTHR15453">
    <property type="entry name" value="TUMOR SUPPRESSOR CANDIDATE 2"/>
    <property type="match status" value="1"/>
</dbReference>